<dbReference type="CDD" id="cd18787">
    <property type="entry name" value="SF2_C_DEAD"/>
    <property type="match status" value="1"/>
</dbReference>
<dbReference type="SUPFAM" id="SSF52540">
    <property type="entry name" value="P-loop containing nucleoside triphosphate hydrolases"/>
    <property type="match status" value="1"/>
</dbReference>
<keyword evidence="9" id="KW-0067">ATP-binding</keyword>
<keyword evidence="6" id="KW-0547">Nucleotide-binding</keyword>
<dbReference type="InterPro" id="IPR027417">
    <property type="entry name" value="P-loop_NTPase"/>
</dbReference>
<dbReference type="AlphaFoldDB" id="A0A058ZEV0"/>
<evidence type="ECO:0000256" key="7">
    <source>
        <dbReference type="ARBA" id="ARBA00022801"/>
    </source>
</evidence>
<evidence type="ECO:0000256" key="6">
    <source>
        <dbReference type="ARBA" id="ARBA00022741"/>
    </source>
</evidence>
<dbReference type="GO" id="GO:0016787">
    <property type="term" value="F:hydrolase activity"/>
    <property type="evidence" value="ECO:0007669"/>
    <property type="project" value="UniProtKB-KW"/>
</dbReference>
<evidence type="ECO:0000256" key="8">
    <source>
        <dbReference type="ARBA" id="ARBA00022806"/>
    </source>
</evidence>
<dbReference type="Pfam" id="PF00271">
    <property type="entry name" value="Helicase_C"/>
    <property type="match status" value="1"/>
</dbReference>
<evidence type="ECO:0000259" key="13">
    <source>
        <dbReference type="PROSITE" id="PS51192"/>
    </source>
</evidence>
<comment type="subcellular location">
    <subcellularLocation>
        <location evidence="1">Nucleus</location>
        <location evidence="1">Nucleolus</location>
    </subcellularLocation>
</comment>
<keyword evidence="5" id="KW-0698">rRNA processing</keyword>
<organism evidence="15">
    <name type="scientific">Fonticula alba</name>
    <name type="common">Slime mold</name>
    <dbReference type="NCBI Taxonomy" id="691883"/>
    <lineage>
        <taxon>Eukaryota</taxon>
        <taxon>Rotosphaerida</taxon>
        <taxon>Fonticulaceae</taxon>
        <taxon>Fonticula</taxon>
    </lineage>
</organism>
<dbReference type="eggNOG" id="KOG0339">
    <property type="taxonomic scope" value="Eukaryota"/>
</dbReference>
<dbReference type="GO" id="GO:0003724">
    <property type="term" value="F:RNA helicase activity"/>
    <property type="evidence" value="ECO:0007669"/>
    <property type="project" value="UniProtKB-EC"/>
</dbReference>
<dbReference type="Proteomes" id="UP000030693">
    <property type="component" value="Unassembled WGS sequence"/>
</dbReference>
<dbReference type="GO" id="GO:0003676">
    <property type="term" value="F:nucleic acid binding"/>
    <property type="evidence" value="ECO:0007669"/>
    <property type="project" value="InterPro"/>
</dbReference>
<feature type="domain" description="Helicase ATP-binding" evidence="13">
    <location>
        <begin position="349"/>
        <end position="543"/>
    </location>
</feature>
<keyword evidence="4" id="KW-0690">Ribosome biogenesis</keyword>
<keyword evidence="10" id="KW-0539">Nucleus</keyword>
<dbReference type="EC" id="3.6.4.13" evidence="3"/>
<feature type="region of interest" description="Disordered" evidence="12">
    <location>
        <begin position="256"/>
        <end position="276"/>
    </location>
</feature>
<reference evidence="15" key="1">
    <citation type="submission" date="2013-04" db="EMBL/GenBank/DDBJ databases">
        <title>The Genome Sequence of Fonticula alba ATCC 38817.</title>
        <authorList>
            <consortium name="The Broad Institute Genomics Platform"/>
            <person name="Russ C."/>
            <person name="Cuomo C."/>
            <person name="Burger G."/>
            <person name="Gray M.W."/>
            <person name="Holland P.W.H."/>
            <person name="King N."/>
            <person name="Lang F.B.F."/>
            <person name="Roger A.J."/>
            <person name="Ruiz-Trillo I."/>
            <person name="Brown M."/>
            <person name="Walker B."/>
            <person name="Young S."/>
            <person name="Zeng Q."/>
            <person name="Gargeya S."/>
            <person name="Fitzgerald M."/>
            <person name="Haas B."/>
            <person name="Abouelleil A."/>
            <person name="Allen A.W."/>
            <person name="Alvarado L."/>
            <person name="Arachchi H.M."/>
            <person name="Berlin A.M."/>
            <person name="Chapman S.B."/>
            <person name="Gainer-Dewar J."/>
            <person name="Goldberg J."/>
            <person name="Griggs A."/>
            <person name="Gujja S."/>
            <person name="Hansen M."/>
            <person name="Howarth C."/>
            <person name="Imamovic A."/>
            <person name="Ireland A."/>
            <person name="Larimer J."/>
            <person name="McCowan C."/>
            <person name="Murphy C."/>
            <person name="Pearson M."/>
            <person name="Poon T.W."/>
            <person name="Priest M."/>
            <person name="Roberts A."/>
            <person name="Saif S."/>
            <person name="Shea T."/>
            <person name="Sisk P."/>
            <person name="Sykes S."/>
            <person name="Wortman J."/>
            <person name="Nusbaum C."/>
            <person name="Birren B."/>
        </authorList>
    </citation>
    <scope>NUCLEOTIDE SEQUENCE [LARGE SCALE GENOMIC DNA]</scope>
    <source>
        <strain evidence="15">ATCC 38817</strain>
    </source>
</reference>
<sequence>MPPARRLSAFGSDSDDDDSDHHAGAGDTLFGLDAGASGPPADAANAGDAEADVPEEDPLDAFMRQNEAALTSSKPPPLPPRRGRSLLDSDTDGEGGPPEGGDPQSTNVRSDANNSEEEEDPLDAFMKANDANLASAFSNTRGTLMDDLSVRGGSGGPGPAAKKRRTGSHADQANDFLQDDSELERELAAERGALRRADNVDRLCDIESPEDLPTGGPPGPGKRDVLPLPPPPDFSRFAFSPLVRRLLPEGHATLRQAADASTGADAAAGPGTGPIPSRRTFFQAAVEAAGAMCHMRTAVSRGQTPDIEAGRLPMPITRFAEVLPGALGQELDRRFPAPGGPSPVQAVTIPCALTGRDVVALAQTGSGKTIAYLAPAVAHCLANPLGPASAKGTGAGPPPGGDDSDSDSEDTTLAFSEAAANTGRTSHPRCIILVPTRELVIQIQAEAARLAGTMGLHSVAIYGGAEKLAQLRTLRRLRPALVVATPGRLIDMVRMKALGLAHVSLIVLDEADRMLDLGFEPQVRSVCQHARPDRQMLLLSATAGGRHVARLVRDLVGADAVHVAVSATGADGAAGALAAPSTDGLFLDLNADAPETDRMALSTSDIKHSVACFDSDLAKFDYFLHTLMPFLMSEASSLDLYAMQQRQPQQAPLDQSQPPGVDFDPRVIVFGSRVGIVNTIHRSLADAGYASMPLHGDLMQGERERAIRAFRLRSASGTLAPCRVLVATDVAARGLDIPGVTAVVSFDAPGGGAGTAAAVDAFVHRVGRTGRAGRAGRAISLLIPSREGRFATELARWFQAHNSPSDGGASGTPEPAVPEALLPFLNAGADGPRRRGLGYRERGGRGGGRGRGGDFHRGGGGGGHHHHSGHGNTNSYSHGGHGNSNDYHRGGGGASGGHPSHGGPAHRPQHNNHYRDGRAGGGPPGRW</sequence>
<keyword evidence="8" id="KW-0347">Helicase</keyword>
<feature type="region of interest" description="Disordered" evidence="12">
    <location>
        <begin position="144"/>
        <end position="178"/>
    </location>
</feature>
<protein>
    <recommendedName>
        <fullName evidence="3">RNA helicase</fullName>
        <ecNumber evidence="3">3.6.4.13</ecNumber>
    </recommendedName>
</protein>
<feature type="compositionally biased region" description="Polar residues" evidence="12">
    <location>
        <begin position="104"/>
        <end position="113"/>
    </location>
</feature>
<dbReference type="PANTHER" id="PTHR47958">
    <property type="entry name" value="ATP-DEPENDENT RNA HELICASE DBP3"/>
    <property type="match status" value="1"/>
</dbReference>
<dbReference type="PROSITE" id="PS51194">
    <property type="entry name" value="HELICASE_CTER"/>
    <property type="match status" value="1"/>
</dbReference>
<keyword evidence="7" id="KW-0378">Hydrolase</keyword>
<evidence type="ECO:0000256" key="9">
    <source>
        <dbReference type="ARBA" id="ARBA00022840"/>
    </source>
</evidence>
<dbReference type="RefSeq" id="XP_009492604.1">
    <property type="nucleotide sequence ID" value="XM_009494329.1"/>
</dbReference>
<dbReference type="InterPro" id="IPR001650">
    <property type="entry name" value="Helicase_C-like"/>
</dbReference>
<dbReference type="SMART" id="SM00487">
    <property type="entry name" value="DEXDc"/>
    <property type="match status" value="1"/>
</dbReference>
<dbReference type="PROSITE" id="PS51192">
    <property type="entry name" value="HELICASE_ATP_BIND_1"/>
    <property type="match status" value="1"/>
</dbReference>
<dbReference type="EMBL" id="KB932201">
    <property type="protein sequence ID" value="KCV72904.1"/>
    <property type="molecule type" value="Genomic_DNA"/>
</dbReference>
<proteinExistence type="inferred from homology"/>
<evidence type="ECO:0000256" key="11">
    <source>
        <dbReference type="ARBA" id="ARBA00037449"/>
    </source>
</evidence>
<keyword evidence="16" id="KW-1185">Reference proteome</keyword>
<evidence type="ECO:0000256" key="12">
    <source>
        <dbReference type="SAM" id="MobiDB-lite"/>
    </source>
</evidence>
<dbReference type="PROSITE" id="PS00039">
    <property type="entry name" value="DEAD_ATP_HELICASE"/>
    <property type="match status" value="1"/>
</dbReference>
<evidence type="ECO:0000256" key="10">
    <source>
        <dbReference type="ARBA" id="ARBA00023242"/>
    </source>
</evidence>
<feature type="domain" description="Helicase C-terminal" evidence="14">
    <location>
        <begin position="652"/>
        <end position="816"/>
    </location>
</feature>
<dbReference type="Gene3D" id="3.40.50.300">
    <property type="entry name" value="P-loop containing nucleotide triphosphate hydrolases"/>
    <property type="match status" value="2"/>
</dbReference>
<dbReference type="Pfam" id="PF00270">
    <property type="entry name" value="DEAD"/>
    <property type="match status" value="1"/>
</dbReference>
<evidence type="ECO:0000259" key="14">
    <source>
        <dbReference type="PROSITE" id="PS51194"/>
    </source>
</evidence>
<dbReference type="SMART" id="SM00490">
    <property type="entry name" value="HELICc"/>
    <property type="match status" value="1"/>
</dbReference>
<evidence type="ECO:0000256" key="1">
    <source>
        <dbReference type="ARBA" id="ARBA00004604"/>
    </source>
</evidence>
<dbReference type="InterPro" id="IPR044742">
    <property type="entry name" value="DEAD/DEAH_RhlB"/>
</dbReference>
<feature type="region of interest" description="Disordered" evidence="12">
    <location>
        <begin position="389"/>
        <end position="410"/>
    </location>
</feature>
<dbReference type="InterPro" id="IPR011545">
    <property type="entry name" value="DEAD/DEAH_box_helicase_dom"/>
</dbReference>
<evidence type="ECO:0000256" key="4">
    <source>
        <dbReference type="ARBA" id="ARBA00022517"/>
    </source>
</evidence>
<comment type="function">
    <text evidence="11">ATP-dependent RNA helicase required for 60S ribosomal subunit synthesis. Involved in efficient pre-rRNA processing, predominantly at site A3, which is necessary for the normal formation of 25S and 5.8S rRNAs.</text>
</comment>
<dbReference type="STRING" id="691883.A0A058ZEV0"/>
<feature type="region of interest" description="Disordered" evidence="12">
    <location>
        <begin position="825"/>
        <end position="927"/>
    </location>
</feature>
<feature type="compositionally biased region" description="Gly residues" evidence="12">
    <location>
        <begin position="890"/>
        <end position="900"/>
    </location>
</feature>
<evidence type="ECO:0000313" key="15">
    <source>
        <dbReference type="EMBL" id="KCV72904.1"/>
    </source>
</evidence>
<dbReference type="InterPro" id="IPR000629">
    <property type="entry name" value="RNA-helicase_DEAD-box_CS"/>
</dbReference>
<dbReference type="GeneID" id="20525198"/>
<feature type="region of interest" description="Disordered" evidence="12">
    <location>
        <begin position="202"/>
        <end position="228"/>
    </location>
</feature>
<accession>A0A058ZEV0</accession>
<evidence type="ECO:0000256" key="3">
    <source>
        <dbReference type="ARBA" id="ARBA00012552"/>
    </source>
</evidence>
<comment type="similarity">
    <text evidence="2">Belongs to the DEAD box helicase family. DDX5/DBP2 subfamily.</text>
</comment>
<feature type="compositionally biased region" description="Acidic residues" evidence="12">
    <location>
        <begin position="49"/>
        <end position="59"/>
    </location>
</feature>
<dbReference type="RefSeq" id="XP_009492605.1">
    <property type="nucleotide sequence ID" value="XM_009494330.1"/>
</dbReference>
<evidence type="ECO:0000256" key="2">
    <source>
        <dbReference type="ARBA" id="ARBA00009334"/>
    </source>
</evidence>
<dbReference type="GO" id="GO:0005524">
    <property type="term" value="F:ATP binding"/>
    <property type="evidence" value="ECO:0007669"/>
    <property type="project" value="UniProtKB-KW"/>
</dbReference>
<gene>
    <name evidence="15" type="ORF">H696_00473</name>
</gene>
<feature type="compositionally biased region" description="Low complexity" evidence="12">
    <location>
        <begin position="257"/>
        <end position="269"/>
    </location>
</feature>
<evidence type="ECO:0000313" key="16">
    <source>
        <dbReference type="Proteomes" id="UP000030693"/>
    </source>
</evidence>
<name>A0A058ZEV0_FONAL</name>
<feature type="compositionally biased region" description="Low complexity" evidence="12">
    <location>
        <begin position="25"/>
        <end position="48"/>
    </location>
</feature>
<dbReference type="InterPro" id="IPR014001">
    <property type="entry name" value="Helicase_ATP-bd"/>
</dbReference>
<evidence type="ECO:0000256" key="5">
    <source>
        <dbReference type="ARBA" id="ARBA00022552"/>
    </source>
</evidence>
<dbReference type="EMBL" id="KB932201">
    <property type="protein sequence ID" value="KCV72903.1"/>
    <property type="molecule type" value="Genomic_DNA"/>
</dbReference>
<feature type="region of interest" description="Disordered" evidence="12">
    <location>
        <begin position="1"/>
        <end position="123"/>
    </location>
</feature>
<dbReference type="CDD" id="cd00268">
    <property type="entry name" value="DEADc"/>
    <property type="match status" value="1"/>
</dbReference>